<proteinExistence type="predicted"/>
<dbReference type="AlphaFoldDB" id="V8N112"/>
<organism evidence="2 3">
    <name type="scientific">Ophiophagus hannah</name>
    <name type="common">King cobra</name>
    <name type="synonym">Naja hannah</name>
    <dbReference type="NCBI Taxonomy" id="8665"/>
    <lineage>
        <taxon>Eukaryota</taxon>
        <taxon>Metazoa</taxon>
        <taxon>Chordata</taxon>
        <taxon>Craniata</taxon>
        <taxon>Vertebrata</taxon>
        <taxon>Euteleostomi</taxon>
        <taxon>Lepidosauria</taxon>
        <taxon>Squamata</taxon>
        <taxon>Bifurcata</taxon>
        <taxon>Unidentata</taxon>
        <taxon>Episquamata</taxon>
        <taxon>Toxicofera</taxon>
        <taxon>Serpentes</taxon>
        <taxon>Colubroidea</taxon>
        <taxon>Elapidae</taxon>
        <taxon>Elapinae</taxon>
        <taxon>Ophiophagus</taxon>
    </lineage>
</organism>
<comment type="caution">
    <text evidence="2">The sequence shown here is derived from an EMBL/GenBank/DDBJ whole genome shotgun (WGS) entry which is preliminary data.</text>
</comment>
<feature type="region of interest" description="Disordered" evidence="1">
    <location>
        <begin position="1"/>
        <end position="26"/>
    </location>
</feature>
<accession>V8N112</accession>
<protein>
    <submittedName>
        <fullName evidence="2">Uncharacterized protein</fullName>
    </submittedName>
</protein>
<evidence type="ECO:0000313" key="2">
    <source>
        <dbReference type="EMBL" id="ETE55885.1"/>
    </source>
</evidence>
<name>V8N112_OPHHA</name>
<evidence type="ECO:0000256" key="1">
    <source>
        <dbReference type="SAM" id="MobiDB-lite"/>
    </source>
</evidence>
<evidence type="ECO:0000313" key="3">
    <source>
        <dbReference type="Proteomes" id="UP000018936"/>
    </source>
</evidence>
<sequence length="26" mass="2656">PSRRLQQGGSLGPAGLAGPEAKHGWQ</sequence>
<gene>
    <name evidence="2" type="ORF">L345_18406</name>
</gene>
<reference evidence="2 3" key="1">
    <citation type="journal article" date="2013" name="Proc. Natl. Acad. Sci. U.S.A.">
        <title>The king cobra genome reveals dynamic gene evolution and adaptation in the snake venom system.</title>
        <authorList>
            <person name="Vonk F.J."/>
            <person name="Casewell N.R."/>
            <person name="Henkel C.V."/>
            <person name="Heimberg A.M."/>
            <person name="Jansen H.J."/>
            <person name="McCleary R.J."/>
            <person name="Kerkkamp H.M."/>
            <person name="Vos R.A."/>
            <person name="Guerreiro I."/>
            <person name="Calvete J.J."/>
            <person name="Wuster W."/>
            <person name="Woods A.E."/>
            <person name="Logan J.M."/>
            <person name="Harrison R.A."/>
            <person name="Castoe T.A."/>
            <person name="de Koning A.P."/>
            <person name="Pollock D.D."/>
            <person name="Yandell M."/>
            <person name="Calderon D."/>
            <person name="Renjifo C."/>
            <person name="Currier R.B."/>
            <person name="Salgado D."/>
            <person name="Pla D."/>
            <person name="Sanz L."/>
            <person name="Hyder A.S."/>
            <person name="Ribeiro J.M."/>
            <person name="Arntzen J.W."/>
            <person name="van den Thillart G.E."/>
            <person name="Boetzer M."/>
            <person name="Pirovano W."/>
            <person name="Dirks R.P."/>
            <person name="Spaink H.P."/>
            <person name="Duboule D."/>
            <person name="McGlinn E."/>
            <person name="Kini R.M."/>
            <person name="Richardson M.K."/>
        </authorList>
    </citation>
    <scope>NUCLEOTIDE SEQUENCE</scope>
    <source>
        <tissue evidence="2">Blood</tissue>
    </source>
</reference>
<dbReference type="EMBL" id="AZIM01073208">
    <property type="protein sequence ID" value="ETE55885.1"/>
    <property type="molecule type" value="Genomic_DNA"/>
</dbReference>
<feature type="non-terminal residue" evidence="2">
    <location>
        <position position="1"/>
    </location>
</feature>
<feature type="non-terminal residue" evidence="2">
    <location>
        <position position="26"/>
    </location>
</feature>
<dbReference type="Proteomes" id="UP000018936">
    <property type="component" value="Unassembled WGS sequence"/>
</dbReference>
<keyword evidence="3" id="KW-1185">Reference proteome</keyword>